<dbReference type="AlphaFoldDB" id="A0A4R7G738"/>
<comment type="caution">
    <text evidence="2">The sequence shown here is derived from an EMBL/GenBank/DDBJ whole genome shotgun (WGS) entry which is preliminary data.</text>
</comment>
<gene>
    <name evidence="2" type="ORF">EV640_101126</name>
</gene>
<proteinExistence type="predicted"/>
<reference evidence="2 3" key="1">
    <citation type="submission" date="2019-03" db="EMBL/GenBank/DDBJ databases">
        <title>Genomic Encyclopedia of Type Strains, Phase III (KMG-III): the genomes of soil and plant-associated and newly described type strains.</title>
        <authorList>
            <person name="Whitman W."/>
        </authorList>
    </citation>
    <scope>NUCLEOTIDE SEQUENCE [LARGE SCALE GENOMIC DNA]</scope>
    <source>
        <strain evidence="2 3">DSM 27373</strain>
    </source>
</reference>
<dbReference type="RefSeq" id="WP_133725475.1">
    <property type="nucleotide sequence ID" value="NZ_SOAN01000001.1"/>
</dbReference>
<organism evidence="2 3">
    <name type="scientific">Nesterenkonia aurantiaca</name>
    <dbReference type="NCBI Taxonomy" id="1436010"/>
    <lineage>
        <taxon>Bacteria</taxon>
        <taxon>Bacillati</taxon>
        <taxon>Actinomycetota</taxon>
        <taxon>Actinomycetes</taxon>
        <taxon>Micrococcales</taxon>
        <taxon>Micrococcaceae</taxon>
        <taxon>Nesterenkonia</taxon>
    </lineage>
</organism>
<evidence type="ECO:0000313" key="3">
    <source>
        <dbReference type="Proteomes" id="UP000294506"/>
    </source>
</evidence>
<evidence type="ECO:0000313" key="2">
    <source>
        <dbReference type="EMBL" id="TDS87344.1"/>
    </source>
</evidence>
<dbReference type="EMBL" id="SOAN01000001">
    <property type="protein sequence ID" value="TDS87344.1"/>
    <property type="molecule type" value="Genomic_DNA"/>
</dbReference>
<protein>
    <submittedName>
        <fullName evidence="2">Putative glycosyltransferase</fullName>
    </submittedName>
</protein>
<sequence>MIGWYIHHQGRGHLHRATAVAQAAALRGVQITGLSSLPQPADWPAGAGWVQLERDDTAERGGFRDPTASDALHWAPVHHPGLRRRSAELSSWIDRAVPKLLVADVSVEIALLARLHGIPVITVALPGDRTDPTHRLGYEISAAVVGMWPAQAAEIFAGAPEVRALGGLSRFSPEPPRSNQPGTAESEPADRQLEILVLSGGGGGAVSEAAIGQLRRTLPQARLSILGGESSWREDPWPLLTRADLVLAAAGQNSIAEVAASRTPALVTALDRPHQEQTHMLAALERGPWPALRTPDPADDAGWDQAVARALSLDGADWASWCDGAAAERFAELLASMPTLQTPDPTRLTGATR</sequence>
<keyword evidence="2" id="KW-0808">Transferase</keyword>
<dbReference type="SUPFAM" id="SSF53756">
    <property type="entry name" value="UDP-Glycosyltransferase/glycogen phosphorylase"/>
    <property type="match status" value="1"/>
</dbReference>
<name>A0A4R7G738_9MICC</name>
<feature type="region of interest" description="Disordered" evidence="1">
    <location>
        <begin position="167"/>
        <end position="188"/>
    </location>
</feature>
<evidence type="ECO:0000256" key="1">
    <source>
        <dbReference type="SAM" id="MobiDB-lite"/>
    </source>
</evidence>
<dbReference type="Gene3D" id="3.40.50.2000">
    <property type="entry name" value="Glycogen Phosphorylase B"/>
    <property type="match status" value="1"/>
</dbReference>
<dbReference type="Proteomes" id="UP000294506">
    <property type="component" value="Unassembled WGS sequence"/>
</dbReference>
<accession>A0A4R7G738</accession>
<keyword evidence="3" id="KW-1185">Reference proteome</keyword>
<dbReference type="GO" id="GO:0016740">
    <property type="term" value="F:transferase activity"/>
    <property type="evidence" value="ECO:0007669"/>
    <property type="project" value="UniProtKB-KW"/>
</dbReference>